<dbReference type="Gene3D" id="3.30.1380.10">
    <property type="match status" value="1"/>
</dbReference>
<dbReference type="SUPFAM" id="SSF55166">
    <property type="entry name" value="Hedgehog/DD-peptidase"/>
    <property type="match status" value="1"/>
</dbReference>
<dbReference type="InterPro" id="IPR009045">
    <property type="entry name" value="Zn_M74/Hedgehog-like"/>
</dbReference>
<dbReference type="GO" id="GO:0008233">
    <property type="term" value="F:peptidase activity"/>
    <property type="evidence" value="ECO:0007669"/>
    <property type="project" value="InterPro"/>
</dbReference>
<dbReference type="AlphaFoldDB" id="A0A6J6CI89"/>
<sequence length="209" mass="23557">MSKKYIIFLVEVVLIFIFSVVINLEKTGVAKNTDALIISSKPLWCYEKSSKYFWESSVKYGCVKDGQSLGPDKIATPDQEANELDQKVKIRFLAAQAQANIEGVNIQITSGYRSKAKQLMLFEQAVRKYKTVEEASKWVLPPDLSHHPRGIAIDVNYPAGPAGAKWLEINGNRFGLCRVYENEWWHFEPLIAPGEICPNLVPNALTKLN</sequence>
<feature type="transmembrane region" description="Helical" evidence="1">
    <location>
        <begin position="6"/>
        <end position="24"/>
    </location>
</feature>
<evidence type="ECO:0000313" key="4">
    <source>
        <dbReference type="EMBL" id="CAB4810622.1"/>
    </source>
</evidence>
<keyword evidence="1" id="KW-0812">Transmembrane</keyword>
<feature type="domain" description="D-alanyl-D-alanine carboxypeptidase-like core" evidence="2">
    <location>
        <begin position="83"/>
        <end position="181"/>
    </location>
</feature>
<dbReference type="GO" id="GO:0006508">
    <property type="term" value="P:proteolysis"/>
    <property type="evidence" value="ECO:0007669"/>
    <property type="project" value="InterPro"/>
</dbReference>
<dbReference type="CDD" id="cd14846">
    <property type="entry name" value="Peptidase_M15_like"/>
    <property type="match status" value="1"/>
</dbReference>
<gene>
    <name evidence="3" type="ORF">UFOPK1509_00326</name>
    <name evidence="4" type="ORF">UFOPK3120_00565</name>
</gene>
<accession>A0A6J6CI89</accession>
<dbReference type="InterPro" id="IPR052179">
    <property type="entry name" value="DD-CPase-like"/>
</dbReference>
<dbReference type="EMBL" id="CAEZSY010000030">
    <property type="protein sequence ID" value="CAB4551202.1"/>
    <property type="molecule type" value="Genomic_DNA"/>
</dbReference>
<dbReference type="PANTHER" id="PTHR34385:SF1">
    <property type="entry name" value="PEPTIDOGLYCAN L-ALANYL-D-GLUTAMATE ENDOPEPTIDASE CWLK"/>
    <property type="match status" value="1"/>
</dbReference>
<dbReference type="PANTHER" id="PTHR34385">
    <property type="entry name" value="D-ALANYL-D-ALANINE CARBOXYPEPTIDASE"/>
    <property type="match status" value="1"/>
</dbReference>
<proteinExistence type="predicted"/>
<dbReference type="Pfam" id="PF02557">
    <property type="entry name" value="VanY"/>
    <property type="match status" value="1"/>
</dbReference>
<evidence type="ECO:0000256" key="1">
    <source>
        <dbReference type="SAM" id="Phobius"/>
    </source>
</evidence>
<protein>
    <submittedName>
        <fullName evidence="3">Unannotated protein</fullName>
    </submittedName>
</protein>
<evidence type="ECO:0000259" key="2">
    <source>
        <dbReference type="Pfam" id="PF02557"/>
    </source>
</evidence>
<name>A0A6J6CI89_9ZZZZ</name>
<organism evidence="3">
    <name type="scientific">freshwater metagenome</name>
    <dbReference type="NCBI Taxonomy" id="449393"/>
    <lineage>
        <taxon>unclassified sequences</taxon>
        <taxon>metagenomes</taxon>
        <taxon>ecological metagenomes</taxon>
    </lineage>
</organism>
<dbReference type="EMBL" id="CAFAAW010000053">
    <property type="protein sequence ID" value="CAB4810622.1"/>
    <property type="molecule type" value="Genomic_DNA"/>
</dbReference>
<keyword evidence="1" id="KW-1133">Transmembrane helix</keyword>
<dbReference type="InterPro" id="IPR003709">
    <property type="entry name" value="VanY-like_core_dom"/>
</dbReference>
<evidence type="ECO:0000313" key="3">
    <source>
        <dbReference type="EMBL" id="CAB4551202.1"/>
    </source>
</evidence>
<keyword evidence="1" id="KW-0472">Membrane</keyword>
<reference evidence="3" key="1">
    <citation type="submission" date="2020-05" db="EMBL/GenBank/DDBJ databases">
        <authorList>
            <person name="Chiriac C."/>
            <person name="Salcher M."/>
            <person name="Ghai R."/>
            <person name="Kavagutti S V."/>
        </authorList>
    </citation>
    <scope>NUCLEOTIDE SEQUENCE</scope>
</reference>